<gene>
    <name evidence="1" type="ORF">AOQ71_10645</name>
</gene>
<evidence type="ECO:0000313" key="1">
    <source>
        <dbReference type="EMBL" id="KRQ14878.1"/>
    </source>
</evidence>
<name>A0A0R3E379_9BRAD</name>
<sequence>MRATISARAKAYWESAMSKRRRRFKQSRSLEERLAAEAEHLREKAVKAPPGTERETLLRRARQFEEGMHMSEWLRTPGLQ</sequence>
<accession>A0A0R3E379</accession>
<proteinExistence type="predicted"/>
<organism evidence="1 2">
    <name type="scientific">Bradyrhizobium manausense</name>
    <dbReference type="NCBI Taxonomy" id="989370"/>
    <lineage>
        <taxon>Bacteria</taxon>
        <taxon>Pseudomonadati</taxon>
        <taxon>Pseudomonadota</taxon>
        <taxon>Alphaproteobacteria</taxon>
        <taxon>Hyphomicrobiales</taxon>
        <taxon>Nitrobacteraceae</taxon>
        <taxon>Bradyrhizobium</taxon>
    </lineage>
</organism>
<comment type="caution">
    <text evidence="1">The sequence shown here is derived from an EMBL/GenBank/DDBJ whole genome shotgun (WGS) entry which is preliminary data.</text>
</comment>
<dbReference type="Proteomes" id="UP000051936">
    <property type="component" value="Unassembled WGS sequence"/>
</dbReference>
<reference evidence="1 2" key="1">
    <citation type="submission" date="2015-09" db="EMBL/GenBank/DDBJ databases">
        <title>Draft Genome Sequence of Bradyrhizobium manausense Strain BR 3351T, a Novel Symbiotic Nitrogen-Fixing Alphaproteobacterium Isolated from Brazilian Amazon Rain Forest.</title>
        <authorList>
            <person name="De Araujo J.L."/>
            <person name="Zilli J.E."/>
        </authorList>
    </citation>
    <scope>NUCLEOTIDE SEQUENCE [LARGE SCALE GENOMIC DNA]</scope>
    <source>
        <strain evidence="1 2">BR3351</strain>
    </source>
</reference>
<dbReference type="EMBL" id="LJYG01000045">
    <property type="protein sequence ID" value="KRQ14878.1"/>
    <property type="molecule type" value="Genomic_DNA"/>
</dbReference>
<dbReference type="AlphaFoldDB" id="A0A0R3E379"/>
<keyword evidence="2" id="KW-1185">Reference proteome</keyword>
<protein>
    <submittedName>
        <fullName evidence="1">Uncharacterized protein</fullName>
    </submittedName>
</protein>
<evidence type="ECO:0000313" key="2">
    <source>
        <dbReference type="Proteomes" id="UP000051936"/>
    </source>
</evidence>